<dbReference type="InterPro" id="IPR025476">
    <property type="entry name" value="Helitron_helicase-like"/>
</dbReference>
<comment type="caution">
    <text evidence="2">The sequence shown here is derived from an EMBL/GenBank/DDBJ whole genome shotgun (WGS) entry which is preliminary data.</text>
</comment>
<proteinExistence type="predicted"/>
<dbReference type="EMBL" id="MU150486">
    <property type="protein sequence ID" value="KAF9455953.1"/>
    <property type="molecule type" value="Genomic_DNA"/>
</dbReference>
<feature type="non-terminal residue" evidence="2">
    <location>
        <position position="268"/>
    </location>
</feature>
<protein>
    <recommendedName>
        <fullName evidence="1">Helitron helicase-like domain-containing protein</fullName>
    </recommendedName>
</protein>
<gene>
    <name evidence="2" type="ORF">BDZ94DRAFT_1178848</name>
</gene>
<evidence type="ECO:0000259" key="1">
    <source>
        <dbReference type="Pfam" id="PF14214"/>
    </source>
</evidence>
<evidence type="ECO:0000313" key="2">
    <source>
        <dbReference type="EMBL" id="KAF9455953.1"/>
    </source>
</evidence>
<sequence>MVKAFIKHVLGVDSDHEGIFGETSAFYGTVEQQGRLTLHLHLLLWIRGCLSPDEIKRRIMDPSSEFQRQLVEYLEGVHKGEFITGTQEYVHEKVMDAEKQPDYMDPTETLPTPPPVPCNTRCSTCDHCTALEKWTKRYEFETDDIVFKTNVHTCGSNLKRDGTQDARRNWVGCLDNVWRKCKARFPRPTFKTTEVDLATGNLNVKKGEPWINTVSPVISYLFRCNTDVTSLRSGTAIKGVLLYVSNYVTKPALKTHIIFDTIRSMFQK</sequence>
<keyword evidence="3" id="KW-1185">Reference proteome</keyword>
<feature type="domain" description="Helitron helicase-like" evidence="1">
    <location>
        <begin position="2"/>
        <end position="44"/>
    </location>
</feature>
<organism evidence="2 3">
    <name type="scientific">Collybia nuda</name>
    <dbReference type="NCBI Taxonomy" id="64659"/>
    <lineage>
        <taxon>Eukaryota</taxon>
        <taxon>Fungi</taxon>
        <taxon>Dikarya</taxon>
        <taxon>Basidiomycota</taxon>
        <taxon>Agaricomycotina</taxon>
        <taxon>Agaricomycetes</taxon>
        <taxon>Agaricomycetidae</taxon>
        <taxon>Agaricales</taxon>
        <taxon>Tricholomatineae</taxon>
        <taxon>Clitocybaceae</taxon>
        <taxon>Collybia</taxon>
    </lineage>
</organism>
<dbReference type="Pfam" id="PF14214">
    <property type="entry name" value="Helitron_like_N"/>
    <property type="match status" value="1"/>
</dbReference>
<name>A0A9P5XSA9_9AGAR</name>
<accession>A0A9P5XSA9</accession>
<dbReference type="Proteomes" id="UP000807353">
    <property type="component" value="Unassembled WGS sequence"/>
</dbReference>
<evidence type="ECO:0000313" key="3">
    <source>
        <dbReference type="Proteomes" id="UP000807353"/>
    </source>
</evidence>
<dbReference type="AlphaFoldDB" id="A0A9P5XSA9"/>
<reference evidence="2" key="1">
    <citation type="submission" date="2020-11" db="EMBL/GenBank/DDBJ databases">
        <authorList>
            <consortium name="DOE Joint Genome Institute"/>
            <person name="Ahrendt S."/>
            <person name="Riley R."/>
            <person name="Andreopoulos W."/>
            <person name="Labutti K."/>
            <person name="Pangilinan J."/>
            <person name="Ruiz-Duenas F.J."/>
            <person name="Barrasa J.M."/>
            <person name="Sanchez-Garcia M."/>
            <person name="Camarero S."/>
            <person name="Miyauchi S."/>
            <person name="Serrano A."/>
            <person name="Linde D."/>
            <person name="Babiker R."/>
            <person name="Drula E."/>
            <person name="Ayuso-Fernandez I."/>
            <person name="Pacheco R."/>
            <person name="Padilla G."/>
            <person name="Ferreira P."/>
            <person name="Barriuso J."/>
            <person name="Kellner H."/>
            <person name="Castanera R."/>
            <person name="Alfaro M."/>
            <person name="Ramirez L."/>
            <person name="Pisabarro A.G."/>
            <person name="Kuo A."/>
            <person name="Tritt A."/>
            <person name="Lipzen A."/>
            <person name="He G."/>
            <person name="Yan M."/>
            <person name="Ng V."/>
            <person name="Cullen D."/>
            <person name="Martin F."/>
            <person name="Rosso M.-N."/>
            <person name="Henrissat B."/>
            <person name="Hibbett D."/>
            <person name="Martinez A.T."/>
            <person name="Grigoriev I.V."/>
        </authorList>
    </citation>
    <scope>NUCLEOTIDE SEQUENCE</scope>
    <source>
        <strain evidence="2">CBS 247.69</strain>
    </source>
</reference>
<dbReference type="OrthoDB" id="3229882at2759"/>